<organism evidence="8 9">
    <name type="scientific">Campylobacter gastrosuis</name>
    <dbReference type="NCBI Taxonomy" id="2974576"/>
    <lineage>
        <taxon>Bacteria</taxon>
        <taxon>Pseudomonadati</taxon>
        <taxon>Campylobacterota</taxon>
        <taxon>Epsilonproteobacteria</taxon>
        <taxon>Campylobacterales</taxon>
        <taxon>Campylobacteraceae</taxon>
        <taxon>Campylobacter</taxon>
    </lineage>
</organism>
<evidence type="ECO:0000256" key="5">
    <source>
        <dbReference type="ARBA" id="ARBA00023136"/>
    </source>
</evidence>
<evidence type="ECO:0000256" key="3">
    <source>
        <dbReference type="ARBA" id="ARBA00022692"/>
    </source>
</evidence>
<reference evidence="8" key="1">
    <citation type="submission" date="2022-08" db="EMBL/GenBank/DDBJ databases">
        <authorList>
            <person name="Wang H."/>
        </authorList>
    </citation>
    <scope>NUCLEOTIDE SEQUENCE</scope>
    <source>
        <strain evidence="8">PS10</strain>
    </source>
</reference>
<dbReference type="GO" id="GO:0051301">
    <property type="term" value="P:cell division"/>
    <property type="evidence" value="ECO:0007669"/>
    <property type="project" value="UniProtKB-KW"/>
</dbReference>
<evidence type="ECO:0000256" key="6">
    <source>
        <dbReference type="SAM" id="Phobius"/>
    </source>
</evidence>
<dbReference type="PANTHER" id="PTHR47755">
    <property type="entry name" value="CELL DIVISION PROTEIN FTSX"/>
    <property type="match status" value="1"/>
</dbReference>
<feature type="domain" description="ABC3 transporter permease C-terminal" evidence="7">
    <location>
        <begin position="147"/>
        <end position="260"/>
    </location>
</feature>
<reference evidence="8" key="2">
    <citation type="journal article" date="2023" name="Microorganisms">
        <title>Isolation and Genomic Characteristics of Cat-Borne Campylobacter felis sp. nov. and Sheep-Borne Campylobacter ovis sp. nov.</title>
        <authorList>
            <person name="Wang H."/>
            <person name="Li Y."/>
            <person name="Gu Y."/>
            <person name="Zhou G."/>
            <person name="Chen X."/>
            <person name="Zhang X."/>
            <person name="Shao Z."/>
            <person name="Zhang J."/>
            <person name="Zhang M."/>
        </authorList>
    </citation>
    <scope>NUCLEOTIDE SEQUENCE</scope>
    <source>
        <strain evidence="8">PS10</strain>
    </source>
</reference>
<dbReference type="PANTHER" id="PTHR47755:SF1">
    <property type="entry name" value="CELL DIVISION PROTEIN FTSX"/>
    <property type="match status" value="1"/>
</dbReference>
<evidence type="ECO:0000313" key="9">
    <source>
        <dbReference type="Proteomes" id="UP001173801"/>
    </source>
</evidence>
<gene>
    <name evidence="8" type="ORF">NYG85_03440</name>
</gene>
<comment type="caution">
    <text evidence="8">The sequence shown here is derived from an EMBL/GenBank/DDBJ whole genome shotgun (WGS) entry which is preliminary data.</text>
</comment>
<keyword evidence="2" id="KW-1003">Cell membrane</keyword>
<dbReference type="RefSeq" id="WP_284937079.1">
    <property type="nucleotide sequence ID" value="NZ_JANURM010000002.1"/>
</dbReference>
<dbReference type="Pfam" id="PF02687">
    <property type="entry name" value="FtsX"/>
    <property type="match status" value="1"/>
</dbReference>
<feature type="transmembrane region" description="Helical" evidence="6">
    <location>
        <begin position="143"/>
        <end position="160"/>
    </location>
</feature>
<evidence type="ECO:0000259" key="7">
    <source>
        <dbReference type="Pfam" id="PF02687"/>
    </source>
</evidence>
<dbReference type="Proteomes" id="UP001173801">
    <property type="component" value="Unassembled WGS sequence"/>
</dbReference>
<keyword evidence="5 6" id="KW-0472">Membrane</keyword>
<keyword evidence="8" id="KW-0131">Cell cycle</keyword>
<protein>
    <submittedName>
        <fullName evidence="8">Cell division protein FtsX</fullName>
    </submittedName>
</protein>
<sequence>MRSISFILALISLLFAVQFSVLCANVVKEYEKLMNSDYNIIIVSTKELTEPELRPLVPTLSSLLPLSAKKIVDRLNNDISSKNLSILQNALPKFYTLKLNALPSTEYMKQIRQKLLNIDGVSKVETFLRTHDKVYKTLNLLKFISYIFIGIVGFTGLLLMSRQIRIWSFEHRDRIEIMSLFGASFWQKSAVLYRYAIFSSIVATLVVTAIFYFLPDFISSKELISQISIAVPKISLIDEAPTLLGISLFISIFMVSVVTKRVS</sequence>
<evidence type="ECO:0000313" key="8">
    <source>
        <dbReference type="EMBL" id="MDL0088431.1"/>
    </source>
</evidence>
<proteinExistence type="predicted"/>
<evidence type="ECO:0000256" key="4">
    <source>
        <dbReference type="ARBA" id="ARBA00022989"/>
    </source>
</evidence>
<name>A0ABT7HNC7_9BACT</name>
<feature type="transmembrane region" description="Helical" evidence="6">
    <location>
        <begin position="240"/>
        <end position="259"/>
    </location>
</feature>
<comment type="subcellular location">
    <subcellularLocation>
        <location evidence="1">Cell membrane</location>
        <topology evidence="1">Multi-pass membrane protein</topology>
    </subcellularLocation>
</comment>
<feature type="transmembrane region" description="Helical" evidence="6">
    <location>
        <begin position="192"/>
        <end position="214"/>
    </location>
</feature>
<evidence type="ECO:0000256" key="1">
    <source>
        <dbReference type="ARBA" id="ARBA00004651"/>
    </source>
</evidence>
<dbReference type="InterPro" id="IPR003838">
    <property type="entry name" value="ABC3_permease_C"/>
</dbReference>
<accession>A0ABT7HNC7</accession>
<dbReference type="InterPro" id="IPR004513">
    <property type="entry name" value="FtsX"/>
</dbReference>
<keyword evidence="3 6" id="KW-0812">Transmembrane</keyword>
<keyword evidence="4 6" id="KW-1133">Transmembrane helix</keyword>
<evidence type="ECO:0000256" key="2">
    <source>
        <dbReference type="ARBA" id="ARBA00022475"/>
    </source>
</evidence>
<keyword evidence="8" id="KW-0132">Cell division</keyword>
<dbReference type="EMBL" id="JANURM010000002">
    <property type="protein sequence ID" value="MDL0088431.1"/>
    <property type="molecule type" value="Genomic_DNA"/>
</dbReference>
<keyword evidence="9" id="KW-1185">Reference proteome</keyword>